<comment type="caution">
    <text evidence="2">The sequence shown here is derived from an EMBL/GenBank/DDBJ whole genome shotgun (WGS) entry which is preliminary data.</text>
</comment>
<dbReference type="PANTHER" id="PTHR34109">
    <property type="entry name" value="BNAUNNG04460D PROTEIN-RELATED"/>
    <property type="match status" value="1"/>
</dbReference>
<dbReference type="PROSITE" id="PS51819">
    <property type="entry name" value="VOC"/>
    <property type="match status" value="1"/>
</dbReference>
<dbReference type="SUPFAM" id="SSF54593">
    <property type="entry name" value="Glyoxalase/Bleomycin resistance protein/Dihydroxybiphenyl dioxygenase"/>
    <property type="match status" value="1"/>
</dbReference>
<evidence type="ECO:0000259" key="1">
    <source>
        <dbReference type="PROSITE" id="PS51819"/>
    </source>
</evidence>
<gene>
    <name evidence="2" type="ORF">BIW53_19905</name>
</gene>
<protein>
    <submittedName>
        <fullName evidence="2">Glyoxalase</fullName>
    </submittedName>
</protein>
<dbReference type="PANTHER" id="PTHR34109:SF1">
    <property type="entry name" value="VOC DOMAIN-CONTAINING PROTEIN"/>
    <property type="match status" value="1"/>
</dbReference>
<proteinExistence type="predicted"/>
<organism evidence="2 3">
    <name type="scientific">Pseudoalteromonas byunsanensis</name>
    <dbReference type="NCBI Taxonomy" id="327939"/>
    <lineage>
        <taxon>Bacteria</taxon>
        <taxon>Pseudomonadati</taxon>
        <taxon>Pseudomonadota</taxon>
        <taxon>Gammaproteobacteria</taxon>
        <taxon>Alteromonadales</taxon>
        <taxon>Pseudoalteromonadaceae</taxon>
        <taxon>Pseudoalteromonas</taxon>
    </lineage>
</organism>
<dbReference type="Pfam" id="PF00903">
    <property type="entry name" value="Glyoxalase"/>
    <property type="match status" value="1"/>
</dbReference>
<dbReference type="CDD" id="cd07246">
    <property type="entry name" value="VOC_like"/>
    <property type="match status" value="1"/>
</dbReference>
<evidence type="ECO:0000313" key="2">
    <source>
        <dbReference type="EMBL" id="OHU93604.1"/>
    </source>
</evidence>
<evidence type="ECO:0000313" key="3">
    <source>
        <dbReference type="Proteomes" id="UP000180253"/>
    </source>
</evidence>
<sequence length="157" mass="17188">MTVPAIPDGFHSVTPYLIIDGALNAIVFYQKAFNAELVIQLPMPDGGVAHAELKIGNSHIMLSDMCSEAHFQDPQALGGTAVSLMLYVEDVDSVFANAVALGAVEVRPVHDQFYGDRAGTLQDPFGHVWTIATHIEDLSQEEIMQRMVDFMSQQQDV</sequence>
<reference evidence="2 3" key="1">
    <citation type="submission" date="2016-10" db="EMBL/GenBank/DDBJ databases">
        <title>Pseudoalteromonas amylolytica sp. nov., isolated from the surface seawater.</title>
        <authorList>
            <person name="Wu Y.-H."/>
            <person name="Cheng H."/>
            <person name="Jin X.-B."/>
            <person name="Wang C.-S."/>
            <person name="Xu X.-W."/>
        </authorList>
    </citation>
    <scope>NUCLEOTIDE SEQUENCE [LARGE SCALE GENOMIC DNA]</scope>
    <source>
        <strain evidence="2 3">JCM 12483</strain>
    </source>
</reference>
<feature type="domain" description="VOC" evidence="1">
    <location>
        <begin position="9"/>
        <end position="134"/>
    </location>
</feature>
<dbReference type="EMBL" id="MNAN01000037">
    <property type="protein sequence ID" value="OHU93604.1"/>
    <property type="molecule type" value="Genomic_DNA"/>
</dbReference>
<dbReference type="Gene3D" id="3.30.720.120">
    <property type="match status" value="1"/>
</dbReference>
<dbReference type="OrthoDB" id="9795306at2"/>
<name>A0A1S1N2D7_9GAMM</name>
<keyword evidence="3" id="KW-1185">Reference proteome</keyword>
<dbReference type="AlphaFoldDB" id="A0A1S1N2D7"/>
<dbReference type="InterPro" id="IPR004360">
    <property type="entry name" value="Glyas_Fos-R_dOase_dom"/>
</dbReference>
<dbReference type="InterPro" id="IPR029068">
    <property type="entry name" value="Glyas_Bleomycin-R_OHBP_Dase"/>
</dbReference>
<dbReference type="Proteomes" id="UP000180253">
    <property type="component" value="Unassembled WGS sequence"/>
</dbReference>
<dbReference type="InterPro" id="IPR037523">
    <property type="entry name" value="VOC_core"/>
</dbReference>
<dbReference type="RefSeq" id="WP_070993758.1">
    <property type="nucleotide sequence ID" value="NZ_CBCSHD010000006.1"/>
</dbReference>
<dbReference type="Gene3D" id="3.30.720.110">
    <property type="match status" value="1"/>
</dbReference>
<accession>A0A1S1N2D7</accession>
<dbReference type="STRING" id="327939.BIW53_19905"/>